<dbReference type="EMBL" id="JMCC02000002">
    <property type="protein sequence ID" value="KIG19404.1"/>
    <property type="molecule type" value="Genomic_DNA"/>
</dbReference>
<dbReference type="PROSITE" id="PS51352">
    <property type="entry name" value="THIOREDOXIN_2"/>
    <property type="match status" value="1"/>
</dbReference>
<evidence type="ECO:0000313" key="3">
    <source>
        <dbReference type="Proteomes" id="UP000031599"/>
    </source>
</evidence>
<dbReference type="InterPro" id="IPR000866">
    <property type="entry name" value="AhpC/TSA"/>
</dbReference>
<reference evidence="2 3" key="1">
    <citation type="submission" date="2014-12" db="EMBL/GenBank/DDBJ databases">
        <title>Genome assembly of Enhygromyxa salina DSM 15201.</title>
        <authorList>
            <person name="Sharma G."/>
            <person name="Subramanian S."/>
        </authorList>
    </citation>
    <scope>NUCLEOTIDE SEQUENCE [LARGE SCALE GENOMIC DNA]</scope>
    <source>
        <strain evidence="2 3">DSM 15201</strain>
    </source>
</reference>
<dbReference type="AlphaFoldDB" id="A0A0C1ZP87"/>
<dbReference type="RefSeq" id="WP_052546066.1">
    <property type="nucleotide sequence ID" value="NZ_JMCC02000002.1"/>
</dbReference>
<dbReference type="InterPro" id="IPR013766">
    <property type="entry name" value="Thioredoxin_domain"/>
</dbReference>
<evidence type="ECO:0000259" key="1">
    <source>
        <dbReference type="PROSITE" id="PS51352"/>
    </source>
</evidence>
<comment type="caution">
    <text evidence="2">The sequence shown here is derived from an EMBL/GenBank/DDBJ whole genome shotgun (WGS) entry which is preliminary data.</text>
</comment>
<dbReference type="Pfam" id="PF00578">
    <property type="entry name" value="AhpC-TSA"/>
    <property type="match status" value="1"/>
</dbReference>
<dbReference type="PANTHER" id="PTHR42852:SF17">
    <property type="entry name" value="THIOREDOXIN-LIKE PROTEIN HI_1115"/>
    <property type="match status" value="1"/>
</dbReference>
<proteinExistence type="predicted"/>
<feature type="domain" description="Thioredoxin" evidence="1">
    <location>
        <begin position="1"/>
        <end position="140"/>
    </location>
</feature>
<dbReference type="InterPro" id="IPR050553">
    <property type="entry name" value="Thioredoxin_ResA/DsbE_sf"/>
</dbReference>
<protein>
    <submittedName>
        <fullName evidence="2">Thioredoxin family protein</fullName>
    </submittedName>
</protein>
<dbReference type="CDD" id="cd02966">
    <property type="entry name" value="TlpA_like_family"/>
    <property type="match status" value="1"/>
</dbReference>
<dbReference type="GO" id="GO:0016209">
    <property type="term" value="F:antioxidant activity"/>
    <property type="evidence" value="ECO:0007669"/>
    <property type="project" value="InterPro"/>
</dbReference>
<dbReference type="GO" id="GO:0016491">
    <property type="term" value="F:oxidoreductase activity"/>
    <property type="evidence" value="ECO:0007669"/>
    <property type="project" value="InterPro"/>
</dbReference>
<gene>
    <name evidence="2" type="ORF">DB30_02685</name>
</gene>
<dbReference type="Gene3D" id="3.40.30.10">
    <property type="entry name" value="Glutaredoxin"/>
    <property type="match status" value="1"/>
</dbReference>
<sequence>MSTGQAAPALAGFDVNGQPVDLAALAGKMVIIDFWASWCEPCQEAMPGLDELAGDYADRLVVIGVSVDEDPEQARAFVQRVGVGFPIIHDSDHSIAARWAPPKMPTTFVVDPAGVIVDVHDGYDAATLTELRARVAAGSGPVPAH</sequence>
<name>A0A0C1ZP87_9BACT</name>
<dbReference type="PANTHER" id="PTHR42852">
    <property type="entry name" value="THIOL:DISULFIDE INTERCHANGE PROTEIN DSBE"/>
    <property type="match status" value="1"/>
</dbReference>
<dbReference type="InterPro" id="IPR036249">
    <property type="entry name" value="Thioredoxin-like_sf"/>
</dbReference>
<dbReference type="Proteomes" id="UP000031599">
    <property type="component" value="Unassembled WGS sequence"/>
</dbReference>
<accession>A0A0C1ZP87</accession>
<evidence type="ECO:0000313" key="2">
    <source>
        <dbReference type="EMBL" id="KIG19404.1"/>
    </source>
</evidence>
<organism evidence="2 3">
    <name type="scientific">Enhygromyxa salina</name>
    <dbReference type="NCBI Taxonomy" id="215803"/>
    <lineage>
        <taxon>Bacteria</taxon>
        <taxon>Pseudomonadati</taxon>
        <taxon>Myxococcota</taxon>
        <taxon>Polyangia</taxon>
        <taxon>Nannocystales</taxon>
        <taxon>Nannocystaceae</taxon>
        <taxon>Enhygromyxa</taxon>
    </lineage>
</organism>
<dbReference type="SUPFAM" id="SSF52833">
    <property type="entry name" value="Thioredoxin-like"/>
    <property type="match status" value="1"/>
</dbReference>